<dbReference type="Gene3D" id="1.10.287.950">
    <property type="entry name" value="Methyl-accepting chemotaxis protein"/>
    <property type="match status" value="1"/>
</dbReference>
<dbReference type="PANTHER" id="PTHR32089:SF112">
    <property type="entry name" value="LYSOZYME-LIKE PROTEIN-RELATED"/>
    <property type="match status" value="1"/>
</dbReference>
<comment type="similarity">
    <text evidence="2">Belongs to the methyl-accepting chemotaxis (MCP) protein family.</text>
</comment>
<dbReference type="GO" id="GO:0007165">
    <property type="term" value="P:signal transduction"/>
    <property type="evidence" value="ECO:0007669"/>
    <property type="project" value="UniProtKB-KW"/>
</dbReference>
<evidence type="ECO:0000256" key="3">
    <source>
        <dbReference type="PROSITE-ProRule" id="PRU00284"/>
    </source>
</evidence>
<reference evidence="6" key="3">
    <citation type="journal article" date="2017" name="Plant Physiol. Biochem.">
        <title>Differential oxidative and antioxidative response of duckweed Lemna minor toward plant growth promoting/inhibiting bacteria.</title>
        <authorList>
            <person name="Ishizawa H."/>
            <person name="Kuroda M."/>
            <person name="Morikawa M."/>
            <person name="Ike M."/>
        </authorList>
    </citation>
    <scope>NUCLEOTIDE SEQUENCE [LARGE SCALE GENOMIC DNA]</scope>
    <source>
        <strain evidence="6">H3</strain>
    </source>
</reference>
<dbReference type="PANTHER" id="PTHR32089">
    <property type="entry name" value="METHYL-ACCEPTING CHEMOTAXIS PROTEIN MCPB"/>
    <property type="match status" value="1"/>
</dbReference>
<dbReference type="SMART" id="SM00283">
    <property type="entry name" value="MA"/>
    <property type="match status" value="1"/>
</dbReference>
<dbReference type="SUPFAM" id="SSF58104">
    <property type="entry name" value="Methyl-accepting chemotaxis protein (MCP) signaling domain"/>
    <property type="match status" value="1"/>
</dbReference>
<dbReference type="EMBL" id="AP018823">
    <property type="protein sequence ID" value="BBF84865.1"/>
    <property type="molecule type" value="Genomic_DNA"/>
</dbReference>
<dbReference type="KEGG" id="amah:DLM_1241"/>
<dbReference type="GO" id="GO:0004888">
    <property type="term" value="F:transmembrane signaling receptor activity"/>
    <property type="evidence" value="ECO:0007669"/>
    <property type="project" value="InterPro"/>
</dbReference>
<feature type="domain" description="Methyl-accepting transducer" evidence="4">
    <location>
        <begin position="103"/>
        <end position="236"/>
    </location>
</feature>
<dbReference type="Proteomes" id="UP000198290">
    <property type="component" value="Chromosome"/>
</dbReference>
<reference evidence="5 6" key="2">
    <citation type="journal article" date="2017" name="Genome Announc.">
        <title>Draft genome sequence of Aquitalea magnusonii strain H3, a plant growth-promoting bacterium of duckweed Lemna minor.</title>
        <authorList>
            <person name="Ishizawa H."/>
            <person name="Kuroda M."/>
            <person name="Ike M."/>
        </authorList>
    </citation>
    <scope>NUCLEOTIDE SEQUENCE [LARGE SCALE GENOMIC DNA]</scope>
    <source>
        <strain evidence="5 6">H3</strain>
    </source>
</reference>
<organism evidence="5 6">
    <name type="scientific">Aquitalea magnusonii</name>
    <dbReference type="NCBI Taxonomy" id="332411"/>
    <lineage>
        <taxon>Bacteria</taxon>
        <taxon>Pseudomonadati</taxon>
        <taxon>Pseudomonadota</taxon>
        <taxon>Betaproteobacteria</taxon>
        <taxon>Neisseriales</taxon>
        <taxon>Chromobacteriaceae</taxon>
        <taxon>Aquitalea</taxon>
    </lineage>
</organism>
<proteinExistence type="inferred from homology"/>
<evidence type="ECO:0000313" key="5">
    <source>
        <dbReference type="EMBL" id="BBF84865.1"/>
    </source>
</evidence>
<name>A0A3G9GBM8_9NEIS</name>
<keyword evidence="6" id="KW-1185">Reference proteome</keyword>
<dbReference type="PRINTS" id="PR00260">
    <property type="entry name" value="CHEMTRNSDUCR"/>
</dbReference>
<dbReference type="InterPro" id="IPR004089">
    <property type="entry name" value="MCPsignal_dom"/>
</dbReference>
<evidence type="ECO:0000256" key="2">
    <source>
        <dbReference type="ARBA" id="ARBA00029447"/>
    </source>
</evidence>
<dbReference type="GO" id="GO:0016020">
    <property type="term" value="C:membrane"/>
    <property type="evidence" value="ECO:0007669"/>
    <property type="project" value="InterPro"/>
</dbReference>
<evidence type="ECO:0000256" key="1">
    <source>
        <dbReference type="ARBA" id="ARBA00023224"/>
    </source>
</evidence>
<gene>
    <name evidence="5" type="ORF">DLM_1241</name>
</gene>
<dbReference type="PROSITE" id="PS50111">
    <property type="entry name" value="CHEMOTAXIS_TRANSDUC_2"/>
    <property type="match status" value="1"/>
</dbReference>
<sequence length="375" mass="40975">MVLLATVLLSWSGSVSWYMVLAEGVVLAVCLLTEPRVSTPPVPVQQQANDQQTEKVATQLHAYADLNGFLQDQLKDIERTTEAAAIGVMEGLQGIEETSRQIVSETGNFLEHASGLVASSRQEASMNRESITELGNMQRERATRQQEEQSRIAKVSVEVERLQPYAELIRKIANQTNLLALNAAIEAARAGEHGRAFAVVADEVRNLSVQTDSAAAQITDGIAAVTAAIAAELEQIMRMDLHEREGEKLSLISSQFLQMNDHLAAVVQEQQGFTSHVHAAVQAIAGGVGLALEKMQFQDIVRQQLEHLVRVAASSAEHQQQMAASIKQGVDMTVSDISTIVRQLGEGHVMHVQREDFSRRMGGKVENEAPKVELF</sequence>
<keyword evidence="1 3" id="KW-0807">Transducer</keyword>
<dbReference type="AlphaFoldDB" id="A0A3G9GBM8"/>
<reference evidence="6" key="1">
    <citation type="journal article" date="2017" name="Biotechnol. Biofuels">
        <title>Evaluation of environmental bacterial communities as a factor affecting the growth of duckweed Lemna minor.</title>
        <authorList>
            <person name="Ishizawa H."/>
            <person name="Kuroda M."/>
            <person name="Morikawa M."/>
            <person name="Ike M."/>
        </authorList>
    </citation>
    <scope>NUCLEOTIDE SEQUENCE [LARGE SCALE GENOMIC DNA]</scope>
    <source>
        <strain evidence="6">H3</strain>
    </source>
</reference>
<dbReference type="Pfam" id="PF00015">
    <property type="entry name" value="MCPsignal"/>
    <property type="match status" value="1"/>
</dbReference>
<dbReference type="InterPro" id="IPR004090">
    <property type="entry name" value="Chemotax_Me-accpt_rcpt"/>
</dbReference>
<evidence type="ECO:0000313" key="6">
    <source>
        <dbReference type="Proteomes" id="UP000198290"/>
    </source>
</evidence>
<protein>
    <submittedName>
        <fullName evidence="5">Methyl-accepting chemotaxis protein</fullName>
    </submittedName>
</protein>
<accession>A0A3G9GBM8</accession>
<evidence type="ECO:0000259" key="4">
    <source>
        <dbReference type="PROSITE" id="PS50111"/>
    </source>
</evidence>
<dbReference type="GO" id="GO:0006935">
    <property type="term" value="P:chemotaxis"/>
    <property type="evidence" value="ECO:0007669"/>
    <property type="project" value="InterPro"/>
</dbReference>